<keyword evidence="2" id="KW-1185">Reference proteome</keyword>
<proteinExistence type="predicted"/>
<accession>A0ACB7P513</accession>
<name>A0ACB7P513_9PEZI</name>
<dbReference type="Proteomes" id="UP000724584">
    <property type="component" value="Unassembled WGS sequence"/>
</dbReference>
<organism evidence="1 2">
    <name type="scientific">Chaetomium tenue</name>
    <dbReference type="NCBI Taxonomy" id="1854479"/>
    <lineage>
        <taxon>Eukaryota</taxon>
        <taxon>Fungi</taxon>
        <taxon>Dikarya</taxon>
        <taxon>Ascomycota</taxon>
        <taxon>Pezizomycotina</taxon>
        <taxon>Sordariomycetes</taxon>
        <taxon>Sordariomycetidae</taxon>
        <taxon>Sordariales</taxon>
        <taxon>Chaetomiaceae</taxon>
        <taxon>Chaetomium</taxon>
    </lineage>
</organism>
<evidence type="ECO:0000313" key="1">
    <source>
        <dbReference type="EMBL" id="KAH6628279.1"/>
    </source>
</evidence>
<gene>
    <name evidence="1" type="ORF">F5144DRAFT_302261</name>
</gene>
<protein>
    <submittedName>
        <fullName evidence="1">Uncharacterized protein</fullName>
    </submittedName>
</protein>
<evidence type="ECO:0000313" key="2">
    <source>
        <dbReference type="Proteomes" id="UP000724584"/>
    </source>
</evidence>
<dbReference type="EMBL" id="JAGIZQ010000005">
    <property type="protein sequence ID" value="KAH6628279.1"/>
    <property type="molecule type" value="Genomic_DNA"/>
</dbReference>
<sequence>MTPFLSSLFRPFLLGLLLFGECWALRSVNKSMPPSRCHHLGRHNPWAQGLPSCSTTLVRTRNPERRGWVVGRRMDDTDPDTSKSPTSLWIRWSMVVERASMDGLGTMPSYAMDWNGSAWASSCRKHRIDISYRP</sequence>
<comment type="caution">
    <text evidence="1">The sequence shown here is derived from an EMBL/GenBank/DDBJ whole genome shotgun (WGS) entry which is preliminary data.</text>
</comment>
<reference evidence="1 2" key="1">
    <citation type="journal article" date="2021" name="Nat. Commun.">
        <title>Genetic determinants of endophytism in the Arabidopsis root mycobiome.</title>
        <authorList>
            <person name="Mesny F."/>
            <person name="Miyauchi S."/>
            <person name="Thiergart T."/>
            <person name="Pickel B."/>
            <person name="Atanasova L."/>
            <person name="Karlsson M."/>
            <person name="Huettel B."/>
            <person name="Barry K.W."/>
            <person name="Haridas S."/>
            <person name="Chen C."/>
            <person name="Bauer D."/>
            <person name="Andreopoulos W."/>
            <person name="Pangilinan J."/>
            <person name="LaButti K."/>
            <person name="Riley R."/>
            <person name="Lipzen A."/>
            <person name="Clum A."/>
            <person name="Drula E."/>
            <person name="Henrissat B."/>
            <person name="Kohler A."/>
            <person name="Grigoriev I.V."/>
            <person name="Martin F.M."/>
            <person name="Hacquard S."/>
        </authorList>
    </citation>
    <scope>NUCLEOTIDE SEQUENCE [LARGE SCALE GENOMIC DNA]</scope>
    <source>
        <strain evidence="1 2">MPI-SDFR-AT-0079</strain>
    </source>
</reference>